<dbReference type="Proteomes" id="UP000195043">
    <property type="component" value="Unassembled WGS sequence"/>
</dbReference>
<protein>
    <recommendedName>
        <fullName evidence="1">Metallo-beta-lactamase domain-containing protein</fullName>
    </recommendedName>
</protein>
<dbReference type="Gene3D" id="3.60.15.10">
    <property type="entry name" value="Ribonuclease Z/Hydroxyacylglutathione hydrolase-like"/>
    <property type="match status" value="1"/>
</dbReference>
<dbReference type="Pfam" id="PF12706">
    <property type="entry name" value="Lactamase_B_2"/>
    <property type="match status" value="1"/>
</dbReference>
<dbReference type="STRING" id="1834191.A5886_001833"/>
<dbReference type="PANTHER" id="PTHR47619">
    <property type="entry name" value="METALLO-HYDROLASE YYCJ-RELATED"/>
    <property type="match status" value="1"/>
</dbReference>
<keyword evidence="3" id="KW-1185">Reference proteome</keyword>
<dbReference type="AlphaFoldDB" id="A0A242A6V4"/>
<sequence>MISIEIFGSGSNGNGYLIDDGHSQLIIECGVPFNTIQQQMGHDFSRVVGSLITHEHRDHCKYVKKLIDETSVSIFATEGTTQAMFADEKLRLKQYDSYRFNPLLYKETQKIGTWYVTPFETKHDVAEPCGFLIDNTAGDRLVFVTDSFYVKYRFPNVTHMMIEANYSKEIVDQKMNRGFDIKRKERLLESHFDFERTLDFIKTNKSNRLQEVWLLHLSDSNSHAQKFKEETQKLVGVPVYIA</sequence>
<organism evidence="2 3">
    <name type="scientific">Candidatus Enterococcus testudinis</name>
    <dbReference type="NCBI Taxonomy" id="1834191"/>
    <lineage>
        <taxon>Bacteria</taxon>
        <taxon>Bacillati</taxon>
        <taxon>Bacillota</taxon>
        <taxon>Bacilli</taxon>
        <taxon>Lactobacillales</taxon>
        <taxon>Enterococcaceae</taxon>
        <taxon>Enterococcus</taxon>
    </lineage>
</organism>
<evidence type="ECO:0000313" key="2">
    <source>
        <dbReference type="EMBL" id="OTN76754.1"/>
    </source>
</evidence>
<evidence type="ECO:0000313" key="3">
    <source>
        <dbReference type="Proteomes" id="UP000195043"/>
    </source>
</evidence>
<dbReference type="PANTHER" id="PTHR47619:SF1">
    <property type="entry name" value="EXODEOXYRIBONUCLEASE WALJ"/>
    <property type="match status" value="1"/>
</dbReference>
<proteinExistence type="predicted"/>
<dbReference type="InterPro" id="IPR001279">
    <property type="entry name" value="Metallo-B-lactamas"/>
</dbReference>
<accession>A0A242A6V4</accession>
<dbReference type="InterPro" id="IPR052533">
    <property type="entry name" value="WalJ/YycJ-like"/>
</dbReference>
<dbReference type="InterPro" id="IPR036866">
    <property type="entry name" value="RibonucZ/Hydroxyglut_hydro"/>
</dbReference>
<name>A0A242A6V4_9ENTE</name>
<dbReference type="EMBL" id="NGKU01000001">
    <property type="protein sequence ID" value="OTN76754.1"/>
    <property type="molecule type" value="Genomic_DNA"/>
</dbReference>
<reference evidence="2 3" key="1">
    <citation type="submission" date="2017-05" db="EMBL/GenBank/DDBJ databases">
        <title>The Genome Sequence of Enterococcus sp. 8G7_MSG3316.</title>
        <authorList>
            <consortium name="The Broad Institute Genomics Platform"/>
            <consortium name="The Broad Institute Genomic Center for Infectious Diseases"/>
            <person name="Earl A."/>
            <person name="Manson A."/>
            <person name="Schwartman J."/>
            <person name="Gilmore M."/>
            <person name="Abouelleil A."/>
            <person name="Cao P."/>
            <person name="Chapman S."/>
            <person name="Cusick C."/>
            <person name="Shea T."/>
            <person name="Young S."/>
            <person name="Neafsey D."/>
            <person name="Nusbaum C."/>
            <person name="Birren B."/>
        </authorList>
    </citation>
    <scope>NUCLEOTIDE SEQUENCE [LARGE SCALE GENOMIC DNA]</scope>
    <source>
        <strain evidence="2 3">8G7_MSG3316</strain>
    </source>
</reference>
<feature type="domain" description="Metallo-beta-lactamase" evidence="1">
    <location>
        <begin position="12"/>
        <end position="191"/>
    </location>
</feature>
<evidence type="ECO:0000259" key="1">
    <source>
        <dbReference type="SMART" id="SM00849"/>
    </source>
</evidence>
<dbReference type="SMART" id="SM00849">
    <property type="entry name" value="Lactamase_B"/>
    <property type="match status" value="1"/>
</dbReference>
<dbReference type="OrthoDB" id="1846420at2"/>
<dbReference type="SUPFAM" id="SSF56281">
    <property type="entry name" value="Metallo-hydrolase/oxidoreductase"/>
    <property type="match status" value="1"/>
</dbReference>
<dbReference type="RefSeq" id="WP_086274735.1">
    <property type="nucleotide sequence ID" value="NZ_NGKU01000001.1"/>
</dbReference>
<gene>
    <name evidence="2" type="ORF">A5886_001833</name>
</gene>
<comment type="caution">
    <text evidence="2">The sequence shown here is derived from an EMBL/GenBank/DDBJ whole genome shotgun (WGS) entry which is preliminary data.</text>
</comment>